<comment type="catalytic activity">
    <reaction evidence="1">
        <text>Hydrolysis of DNA containing ring-opened 7-methylguanine residues, releasing 2,6-diamino-4-hydroxy-5-(N-methyl)formamidopyrimidine.</text>
        <dbReference type="EC" id="3.2.2.23"/>
    </reaction>
</comment>
<keyword evidence="3" id="KW-0227">DNA damage</keyword>
<comment type="similarity">
    <text evidence="2">Belongs to the FPG family.</text>
</comment>
<dbReference type="InterPro" id="IPR015886">
    <property type="entry name" value="H2TH_FPG"/>
</dbReference>
<dbReference type="RefSeq" id="XP_005537837.1">
    <property type="nucleotide sequence ID" value="XM_005537780.1"/>
</dbReference>
<keyword evidence="12" id="KW-1185">Reference proteome</keyword>
<dbReference type="GO" id="GO:0003906">
    <property type="term" value="F:DNA-(apurinic or apyrimidinic site) endonuclease activity"/>
    <property type="evidence" value="ECO:0007669"/>
    <property type="project" value="InterPro"/>
</dbReference>
<keyword evidence="5" id="KW-0238">DNA-binding</keyword>
<dbReference type="Gene3D" id="3.20.190.10">
    <property type="entry name" value="MutM-like, N-terminal"/>
    <property type="match status" value="1"/>
</dbReference>
<dbReference type="GO" id="GO:0008534">
    <property type="term" value="F:oxidized purine nucleobase lesion DNA N-glycosylase activity"/>
    <property type="evidence" value="ECO:0007669"/>
    <property type="project" value="UniProtKB-EC"/>
</dbReference>
<dbReference type="SUPFAM" id="SSF81624">
    <property type="entry name" value="N-terminal domain of MutM-like DNA repair proteins"/>
    <property type="match status" value="1"/>
</dbReference>
<dbReference type="AlphaFoldDB" id="M1UV75"/>
<keyword evidence="4" id="KW-0378">Hydrolase</keyword>
<evidence type="ECO:0000256" key="1">
    <source>
        <dbReference type="ARBA" id="ARBA00001668"/>
    </source>
</evidence>
<dbReference type="SUPFAM" id="SSF46946">
    <property type="entry name" value="S13-like H2TH domain"/>
    <property type="match status" value="1"/>
</dbReference>
<dbReference type="GO" id="GO:0008270">
    <property type="term" value="F:zinc ion binding"/>
    <property type="evidence" value="ECO:0007669"/>
    <property type="project" value="InterPro"/>
</dbReference>
<dbReference type="GO" id="GO:0006284">
    <property type="term" value="P:base-excision repair"/>
    <property type="evidence" value="ECO:0007669"/>
    <property type="project" value="InterPro"/>
</dbReference>
<dbReference type="Proteomes" id="UP000007014">
    <property type="component" value="Chromosome 16"/>
</dbReference>
<dbReference type="GeneID" id="16996103"/>
<evidence type="ECO:0000256" key="7">
    <source>
        <dbReference type="ARBA" id="ARBA00023239"/>
    </source>
</evidence>
<dbReference type="PROSITE" id="PS51068">
    <property type="entry name" value="FPG_CAT"/>
    <property type="match status" value="1"/>
</dbReference>
<dbReference type="Gramene" id="CMP170CT">
    <property type="protein sequence ID" value="CMP170CT"/>
    <property type="gene ID" value="CMP170C"/>
</dbReference>
<dbReference type="GO" id="GO:0016829">
    <property type="term" value="F:lyase activity"/>
    <property type="evidence" value="ECO:0007669"/>
    <property type="project" value="UniProtKB-KW"/>
</dbReference>
<proteinExistence type="inferred from homology"/>
<dbReference type="Pfam" id="PF06831">
    <property type="entry name" value="H2TH"/>
    <property type="match status" value="1"/>
</dbReference>
<dbReference type="GO" id="GO:0005634">
    <property type="term" value="C:nucleus"/>
    <property type="evidence" value="ECO:0007669"/>
    <property type="project" value="TreeGrafter"/>
</dbReference>
<dbReference type="GO" id="GO:0003684">
    <property type="term" value="F:damaged DNA binding"/>
    <property type="evidence" value="ECO:0007669"/>
    <property type="project" value="InterPro"/>
</dbReference>
<dbReference type="Pfam" id="PF01149">
    <property type="entry name" value="Fapy_DNA_glyco"/>
    <property type="match status" value="1"/>
</dbReference>
<dbReference type="InterPro" id="IPR035937">
    <property type="entry name" value="FPG_N"/>
</dbReference>
<evidence type="ECO:0000256" key="5">
    <source>
        <dbReference type="ARBA" id="ARBA00023125"/>
    </source>
</evidence>
<dbReference type="OrthoDB" id="5505at2759"/>
<dbReference type="PANTHER" id="PTHR22993:SF9">
    <property type="entry name" value="FORMAMIDOPYRIMIDINE-DNA GLYCOSYLASE"/>
    <property type="match status" value="1"/>
</dbReference>
<keyword evidence="8" id="KW-0511">Multifunctional enzyme</keyword>
<dbReference type="InterPro" id="IPR012319">
    <property type="entry name" value="FPG_cat"/>
</dbReference>
<evidence type="ECO:0000256" key="2">
    <source>
        <dbReference type="ARBA" id="ARBA00009409"/>
    </source>
</evidence>
<keyword evidence="6" id="KW-0234">DNA repair</keyword>
<reference evidence="11 12" key="2">
    <citation type="journal article" date="2007" name="BMC Biol.">
        <title>A 100%-complete sequence reveals unusually simple genomic features in the hot-spring red alga Cyanidioschyzon merolae.</title>
        <authorList>
            <person name="Nozaki H."/>
            <person name="Takano H."/>
            <person name="Misumi O."/>
            <person name="Terasawa K."/>
            <person name="Matsuzaki M."/>
            <person name="Maruyama S."/>
            <person name="Nishida K."/>
            <person name="Yagisawa F."/>
            <person name="Yoshida Y."/>
            <person name="Fujiwara T."/>
            <person name="Takio S."/>
            <person name="Tamura K."/>
            <person name="Chung S.J."/>
            <person name="Nakamura S."/>
            <person name="Kuroiwa H."/>
            <person name="Tanaka K."/>
            <person name="Sato N."/>
            <person name="Kuroiwa T."/>
        </authorList>
    </citation>
    <scope>NUCLEOTIDE SEQUENCE [LARGE SCALE GENOMIC DNA]</scope>
    <source>
        <strain evidence="11 12">10D</strain>
    </source>
</reference>
<sequence>MPELPAVERARRMIDALCKSYRRINVQSAPDPKHASEFVDKLFEGRLGLDLLERRVCVGHVLRQLGRHGKNLWFEFDEPPHVFVRFRMAGSFVVRGHEDGYVYETFRRRTAACRFHDSGTPLVSVWPPKHTHIVFSFAPCSPGVDSASINGISVREFALVDPRKVTRMRLSDSSCPSVEIRSLIGGFDALHALPPIERFERKMLVYPKANIKSLLLGQRFIAGLDNWMVDEVLYYAHIHPESRTCDLTRIDVAALHQSIA</sequence>
<evidence type="ECO:0000313" key="11">
    <source>
        <dbReference type="EMBL" id="BAM81801.1"/>
    </source>
</evidence>
<gene>
    <name evidence="11" type="ORF">CYME_CMP170C</name>
</gene>
<protein>
    <submittedName>
        <fullName evidence="11">Similar to formamidopyrimidine-DNA glycosylase</fullName>
    </submittedName>
</protein>
<evidence type="ECO:0000256" key="9">
    <source>
        <dbReference type="ARBA" id="ARBA00023295"/>
    </source>
</evidence>
<evidence type="ECO:0000256" key="3">
    <source>
        <dbReference type="ARBA" id="ARBA00022763"/>
    </source>
</evidence>
<dbReference type="SMART" id="SM00898">
    <property type="entry name" value="Fapy_DNA_glyco"/>
    <property type="match status" value="1"/>
</dbReference>
<dbReference type="STRING" id="280699.M1UV75"/>
<dbReference type="PANTHER" id="PTHR22993">
    <property type="entry name" value="FORMAMIDOPYRIMIDINE-DNA GLYCOSYLASE"/>
    <property type="match status" value="1"/>
</dbReference>
<reference evidence="11 12" key="1">
    <citation type="journal article" date="2004" name="Nature">
        <title>Genome sequence of the ultrasmall unicellular red alga Cyanidioschyzon merolae 10D.</title>
        <authorList>
            <person name="Matsuzaki M."/>
            <person name="Misumi O."/>
            <person name="Shin-i T."/>
            <person name="Maruyama S."/>
            <person name="Takahara M."/>
            <person name="Miyagishima S."/>
            <person name="Mori T."/>
            <person name="Nishida K."/>
            <person name="Yagisawa F."/>
            <person name="Nishida K."/>
            <person name="Yoshida Y."/>
            <person name="Nishimura Y."/>
            <person name="Nakao S."/>
            <person name="Kobayashi T."/>
            <person name="Momoyama Y."/>
            <person name="Higashiyama T."/>
            <person name="Minoda A."/>
            <person name="Sano M."/>
            <person name="Nomoto H."/>
            <person name="Oishi K."/>
            <person name="Hayashi H."/>
            <person name="Ohta F."/>
            <person name="Nishizaka S."/>
            <person name="Haga S."/>
            <person name="Miura S."/>
            <person name="Morishita T."/>
            <person name="Kabeya Y."/>
            <person name="Terasawa K."/>
            <person name="Suzuki Y."/>
            <person name="Ishii Y."/>
            <person name="Asakawa S."/>
            <person name="Takano H."/>
            <person name="Ohta N."/>
            <person name="Kuroiwa H."/>
            <person name="Tanaka K."/>
            <person name="Shimizu N."/>
            <person name="Sugano S."/>
            <person name="Sato N."/>
            <person name="Nozaki H."/>
            <person name="Ogasawara N."/>
            <person name="Kohara Y."/>
            <person name="Kuroiwa T."/>
        </authorList>
    </citation>
    <scope>NUCLEOTIDE SEQUENCE [LARGE SCALE GENOMIC DNA]</scope>
    <source>
        <strain evidence="11 12">10D</strain>
    </source>
</reference>
<accession>M1UV75</accession>
<evidence type="ECO:0000256" key="4">
    <source>
        <dbReference type="ARBA" id="ARBA00022801"/>
    </source>
</evidence>
<name>M1UV75_CYAM1</name>
<dbReference type="HOGENOM" id="CLU_1071001_0_0_1"/>
<feature type="domain" description="Formamidopyrimidine-DNA glycosylase catalytic" evidence="10">
    <location>
        <begin position="2"/>
        <end position="112"/>
    </location>
</feature>
<dbReference type="EMBL" id="AP006498">
    <property type="protein sequence ID" value="BAM81801.1"/>
    <property type="molecule type" value="Genomic_DNA"/>
</dbReference>
<dbReference type="InterPro" id="IPR010979">
    <property type="entry name" value="Ribosomal_uS13-like_H2TH"/>
</dbReference>
<evidence type="ECO:0000256" key="8">
    <source>
        <dbReference type="ARBA" id="ARBA00023268"/>
    </source>
</evidence>
<evidence type="ECO:0000259" key="10">
    <source>
        <dbReference type="PROSITE" id="PS51068"/>
    </source>
</evidence>
<organism evidence="11 12">
    <name type="scientific">Cyanidioschyzon merolae (strain NIES-3377 / 10D)</name>
    <name type="common">Unicellular red alga</name>
    <dbReference type="NCBI Taxonomy" id="280699"/>
    <lineage>
        <taxon>Eukaryota</taxon>
        <taxon>Rhodophyta</taxon>
        <taxon>Bangiophyceae</taxon>
        <taxon>Cyanidiales</taxon>
        <taxon>Cyanidiaceae</taxon>
        <taxon>Cyanidioschyzon</taxon>
    </lineage>
</organism>
<keyword evidence="7" id="KW-0456">Lyase</keyword>
<keyword evidence="9" id="KW-0326">Glycosidase</keyword>
<evidence type="ECO:0000313" key="12">
    <source>
        <dbReference type="Proteomes" id="UP000007014"/>
    </source>
</evidence>
<evidence type="ECO:0000256" key="6">
    <source>
        <dbReference type="ARBA" id="ARBA00023204"/>
    </source>
</evidence>
<dbReference type="Gene3D" id="1.10.8.50">
    <property type="match status" value="1"/>
</dbReference>
<dbReference type="KEGG" id="cme:CYME_CMP170C"/>
<dbReference type="OMA" id="NWIAHEV"/>